<feature type="transmembrane region" description="Helical" evidence="10">
    <location>
        <begin position="386"/>
        <end position="403"/>
    </location>
</feature>
<dbReference type="Proteomes" id="UP001152798">
    <property type="component" value="Chromosome 1"/>
</dbReference>
<comment type="subcellular location">
    <subcellularLocation>
        <location evidence="1">Membrane</location>
        <topology evidence="1">Multi-pass membrane protein</topology>
    </subcellularLocation>
</comment>
<evidence type="ECO:0000256" key="1">
    <source>
        <dbReference type="ARBA" id="ARBA00004141"/>
    </source>
</evidence>
<dbReference type="GO" id="GO:0015031">
    <property type="term" value="P:protein transport"/>
    <property type="evidence" value="ECO:0007669"/>
    <property type="project" value="UniProtKB-KW"/>
</dbReference>
<keyword evidence="8 10" id="KW-0472">Membrane</keyword>
<feature type="transmembrane region" description="Helical" evidence="10">
    <location>
        <begin position="356"/>
        <end position="374"/>
    </location>
</feature>
<feature type="transmembrane region" description="Helical" evidence="10">
    <location>
        <begin position="93"/>
        <end position="112"/>
    </location>
</feature>
<keyword evidence="6" id="KW-0653">Protein transport</keyword>
<organism evidence="11 12">
    <name type="scientific">Nezara viridula</name>
    <name type="common">Southern green stink bug</name>
    <name type="synonym">Cimex viridulus</name>
    <dbReference type="NCBI Taxonomy" id="85310"/>
    <lineage>
        <taxon>Eukaryota</taxon>
        <taxon>Metazoa</taxon>
        <taxon>Ecdysozoa</taxon>
        <taxon>Arthropoda</taxon>
        <taxon>Hexapoda</taxon>
        <taxon>Insecta</taxon>
        <taxon>Pterygota</taxon>
        <taxon>Neoptera</taxon>
        <taxon>Paraneoptera</taxon>
        <taxon>Hemiptera</taxon>
        <taxon>Heteroptera</taxon>
        <taxon>Panheteroptera</taxon>
        <taxon>Pentatomomorpha</taxon>
        <taxon>Pentatomoidea</taxon>
        <taxon>Pentatomidae</taxon>
        <taxon>Pentatominae</taxon>
        <taxon>Nezara</taxon>
    </lineage>
</organism>
<dbReference type="PROSITE" id="PS01022">
    <property type="entry name" value="PTR2_1"/>
    <property type="match status" value="1"/>
</dbReference>
<protein>
    <recommendedName>
        <fullName evidence="9">Oligopeptide transporter 1</fullName>
    </recommendedName>
</protein>
<gene>
    <name evidence="11" type="ORF">NEZAVI_LOCUS1613</name>
</gene>
<dbReference type="OrthoDB" id="8904098at2759"/>
<evidence type="ECO:0000256" key="4">
    <source>
        <dbReference type="ARBA" id="ARBA00022692"/>
    </source>
</evidence>
<accession>A0A9P0GWG7</accession>
<reference evidence="11" key="1">
    <citation type="submission" date="2022-01" db="EMBL/GenBank/DDBJ databases">
        <authorList>
            <person name="King R."/>
        </authorList>
    </citation>
    <scope>NUCLEOTIDE SEQUENCE</scope>
</reference>
<dbReference type="Gene3D" id="1.20.1250.20">
    <property type="entry name" value="MFS general substrate transporter like domains"/>
    <property type="match status" value="2"/>
</dbReference>
<evidence type="ECO:0000256" key="7">
    <source>
        <dbReference type="ARBA" id="ARBA00022989"/>
    </source>
</evidence>
<dbReference type="CDD" id="cd17347">
    <property type="entry name" value="MFS_SLC15A1_2_like"/>
    <property type="match status" value="1"/>
</dbReference>
<dbReference type="GO" id="GO:0006857">
    <property type="term" value="P:oligopeptide transport"/>
    <property type="evidence" value="ECO:0007669"/>
    <property type="project" value="InterPro"/>
</dbReference>
<evidence type="ECO:0000256" key="6">
    <source>
        <dbReference type="ARBA" id="ARBA00022927"/>
    </source>
</evidence>
<evidence type="ECO:0000313" key="11">
    <source>
        <dbReference type="EMBL" id="CAH1390404.1"/>
    </source>
</evidence>
<dbReference type="AlphaFoldDB" id="A0A9P0GWG7"/>
<evidence type="ECO:0000313" key="12">
    <source>
        <dbReference type="Proteomes" id="UP001152798"/>
    </source>
</evidence>
<feature type="transmembrane region" description="Helical" evidence="10">
    <location>
        <begin position="671"/>
        <end position="692"/>
    </location>
</feature>
<sequence>MSNHIDIFDKQPSYGTFDEVYQNENNEGGGPEMVGENGTNDMDKKSAKKMKYPKSVFFIIINEFCERFCYYGMRGVLALYLKDSLQYSENNATIIYHMFVMLCYFTPIFGGIMADAWLGKYNTILYVSLIYATGNIVLSFGSVEALSIPHRELSLLGLLLIAVGTGGIKPCVSSFGGDQFVLPQQERQLQRFFSVFYFSINAGSVLSSFLTPMLREYHCLGSNEDCYPLAFGLPAALMIASLVIFVMGSPMYKRNSPQGNIALQVSGCISRAVSKKISSKEKKEHWLDYAEDKYSSKLIADIKVLLKIIYLFTPTIVFWALFDQQGSKWTFQASRMNGDLGWFTIQPDQMQTLNSVLVLIFIPLFESVIYPILAKLRLVRTSLQKLVVGGFLAALAFLLSGALELRIQQENPSLPGSGQSELVLYNSLNCPAVINGIQNAPQLPALGFLDLNEISSEPVSVTISTSCAGSWTGTLELKENKVFSYMLLVENNNLSLTQLNMTGGNNEMVKSPTFTPKLKILYSGVDQLSILAKTTDNTRNFTVEYGSHQSQQIVMPLFGRYFIAVNDKLITDITLKQGGIYVLMLDGNLNNMTSKLLTVVQPNGMSMLWQVPQYVVITSAEIMFSITGLEFSYSESPDSMKSVIMSLWLLTDSFGNIIVLIIAGFKMANAAYEMFLFSGLMSVVMVFFIFLASQYTYVDRSKTVKEEKKETVIEQTKI</sequence>
<feature type="transmembrane region" description="Helical" evidence="10">
    <location>
        <begin position="643"/>
        <end position="665"/>
    </location>
</feature>
<keyword evidence="5" id="KW-0571">Peptide transport</keyword>
<dbReference type="EMBL" id="OV725077">
    <property type="protein sequence ID" value="CAH1390404.1"/>
    <property type="molecule type" value="Genomic_DNA"/>
</dbReference>
<dbReference type="SUPFAM" id="SSF103473">
    <property type="entry name" value="MFS general substrate transporter"/>
    <property type="match status" value="1"/>
</dbReference>
<dbReference type="Pfam" id="PF00854">
    <property type="entry name" value="PTR2"/>
    <property type="match status" value="2"/>
</dbReference>
<dbReference type="InterPro" id="IPR036259">
    <property type="entry name" value="MFS_trans_sf"/>
</dbReference>
<feature type="transmembrane region" description="Helical" evidence="10">
    <location>
        <begin position="304"/>
        <end position="322"/>
    </location>
</feature>
<dbReference type="FunFam" id="1.20.1250.20:FF:000049">
    <property type="entry name" value="Solute carrier family 15 member 2"/>
    <property type="match status" value="1"/>
</dbReference>
<evidence type="ECO:0000256" key="3">
    <source>
        <dbReference type="ARBA" id="ARBA00022448"/>
    </source>
</evidence>
<dbReference type="GO" id="GO:0016020">
    <property type="term" value="C:membrane"/>
    <property type="evidence" value="ECO:0007669"/>
    <property type="project" value="UniProtKB-SubCell"/>
</dbReference>
<dbReference type="PANTHER" id="PTHR11654">
    <property type="entry name" value="OLIGOPEPTIDE TRANSPORTER-RELATED"/>
    <property type="match status" value="1"/>
</dbReference>
<evidence type="ECO:0000256" key="9">
    <source>
        <dbReference type="ARBA" id="ARBA00078114"/>
    </source>
</evidence>
<feature type="transmembrane region" description="Helical" evidence="10">
    <location>
        <begin position="230"/>
        <end position="248"/>
    </location>
</feature>
<feature type="transmembrane region" description="Helical" evidence="10">
    <location>
        <begin position="124"/>
        <end position="141"/>
    </location>
</feature>
<feature type="transmembrane region" description="Helical" evidence="10">
    <location>
        <begin position="55"/>
        <end position="73"/>
    </location>
</feature>
<feature type="transmembrane region" description="Helical" evidence="10">
    <location>
        <begin position="192"/>
        <end position="210"/>
    </location>
</feature>
<feature type="transmembrane region" description="Helical" evidence="10">
    <location>
        <begin position="153"/>
        <end position="172"/>
    </location>
</feature>
<evidence type="ECO:0000256" key="10">
    <source>
        <dbReference type="SAM" id="Phobius"/>
    </source>
</evidence>
<evidence type="ECO:0000256" key="8">
    <source>
        <dbReference type="ARBA" id="ARBA00023136"/>
    </source>
</evidence>
<feature type="transmembrane region" description="Helical" evidence="10">
    <location>
        <begin position="611"/>
        <end position="631"/>
    </location>
</feature>
<name>A0A9P0GWG7_NEZVI</name>
<dbReference type="InterPro" id="IPR000109">
    <property type="entry name" value="POT_fam"/>
</dbReference>
<evidence type="ECO:0000256" key="5">
    <source>
        <dbReference type="ARBA" id="ARBA00022856"/>
    </source>
</evidence>
<dbReference type="GO" id="GO:0022857">
    <property type="term" value="F:transmembrane transporter activity"/>
    <property type="evidence" value="ECO:0007669"/>
    <property type="project" value="InterPro"/>
</dbReference>
<evidence type="ECO:0000256" key="2">
    <source>
        <dbReference type="ARBA" id="ARBA00005982"/>
    </source>
</evidence>
<keyword evidence="3" id="KW-0813">Transport</keyword>
<proteinExistence type="inferred from homology"/>
<keyword evidence="7 10" id="KW-1133">Transmembrane helix</keyword>
<keyword evidence="12" id="KW-1185">Reference proteome</keyword>
<dbReference type="InterPro" id="IPR018456">
    <property type="entry name" value="PTR2_symporter_CS"/>
</dbReference>
<keyword evidence="4 10" id="KW-0812">Transmembrane</keyword>
<comment type="similarity">
    <text evidence="2">Belongs to the major facilitator superfamily. Proton-dependent oligopeptide transporter (POT/PTR) (TC 2.A.17) family.</text>
</comment>